<keyword evidence="2" id="KW-0812">Transmembrane</keyword>
<feature type="non-terminal residue" evidence="3">
    <location>
        <position position="182"/>
    </location>
</feature>
<accession>A0A0A9Y3H0</accession>
<dbReference type="AlphaFoldDB" id="A0A0A9Y3H0"/>
<feature type="region of interest" description="Disordered" evidence="1">
    <location>
        <begin position="75"/>
        <end position="100"/>
    </location>
</feature>
<dbReference type="EMBL" id="GBHO01017961">
    <property type="protein sequence ID" value="JAG25643.1"/>
    <property type="molecule type" value="Transcribed_RNA"/>
</dbReference>
<proteinExistence type="predicted"/>
<reference evidence="3" key="1">
    <citation type="journal article" date="2014" name="PLoS ONE">
        <title>Transcriptome-Based Identification of ABC Transporters in the Western Tarnished Plant Bug Lygus hesperus.</title>
        <authorList>
            <person name="Hull J.J."/>
            <person name="Chaney K."/>
            <person name="Geib S.M."/>
            <person name="Fabrick J.A."/>
            <person name="Brent C.S."/>
            <person name="Walsh D."/>
            <person name="Lavine L.C."/>
        </authorList>
    </citation>
    <scope>NUCLEOTIDE SEQUENCE</scope>
</reference>
<sequence>DHNRTRPGVTTGSHIHGSDSTLEPKLPRLIADLTPPSLQPFSFCCNLDIQFPSTCHQHTINRGFLFVQDASTPEFSSTKQPLEHQVPQEPSTSASDTRSPSELFQLPLSPVLHVQQGQFVSTNLTIVLPEVLQGSSTPYPWSPTIHHFKRINFNLYLNIILFCMACHQVIVSRIISFLILIK</sequence>
<feature type="non-terminal residue" evidence="3">
    <location>
        <position position="1"/>
    </location>
</feature>
<feature type="compositionally biased region" description="Polar residues" evidence="1">
    <location>
        <begin position="88"/>
        <end position="100"/>
    </location>
</feature>
<gene>
    <name evidence="3" type="primary">BRL1</name>
    <name evidence="3" type="ORF">CM83_21900</name>
</gene>
<reference evidence="3" key="2">
    <citation type="submission" date="2014-07" db="EMBL/GenBank/DDBJ databases">
        <authorList>
            <person name="Hull J."/>
        </authorList>
    </citation>
    <scope>NUCLEOTIDE SEQUENCE</scope>
</reference>
<evidence type="ECO:0000256" key="1">
    <source>
        <dbReference type="SAM" id="MobiDB-lite"/>
    </source>
</evidence>
<protein>
    <submittedName>
        <fullName evidence="3">Nucleus export protein BRL1</fullName>
    </submittedName>
</protein>
<keyword evidence="2" id="KW-1133">Transmembrane helix</keyword>
<keyword evidence="2" id="KW-0472">Membrane</keyword>
<feature type="transmembrane region" description="Helical" evidence="2">
    <location>
        <begin position="155"/>
        <end position="181"/>
    </location>
</feature>
<feature type="region of interest" description="Disordered" evidence="1">
    <location>
        <begin position="1"/>
        <end position="23"/>
    </location>
</feature>
<organism evidence="3">
    <name type="scientific">Lygus hesperus</name>
    <name type="common">Western plant bug</name>
    <dbReference type="NCBI Taxonomy" id="30085"/>
    <lineage>
        <taxon>Eukaryota</taxon>
        <taxon>Metazoa</taxon>
        <taxon>Ecdysozoa</taxon>
        <taxon>Arthropoda</taxon>
        <taxon>Hexapoda</taxon>
        <taxon>Insecta</taxon>
        <taxon>Pterygota</taxon>
        <taxon>Neoptera</taxon>
        <taxon>Paraneoptera</taxon>
        <taxon>Hemiptera</taxon>
        <taxon>Heteroptera</taxon>
        <taxon>Panheteroptera</taxon>
        <taxon>Cimicomorpha</taxon>
        <taxon>Miridae</taxon>
        <taxon>Mirini</taxon>
        <taxon>Lygus</taxon>
    </lineage>
</organism>
<evidence type="ECO:0000313" key="3">
    <source>
        <dbReference type="EMBL" id="JAG25643.1"/>
    </source>
</evidence>
<feature type="compositionally biased region" description="Polar residues" evidence="1">
    <location>
        <begin position="8"/>
        <end position="21"/>
    </location>
</feature>
<evidence type="ECO:0000256" key="2">
    <source>
        <dbReference type="SAM" id="Phobius"/>
    </source>
</evidence>
<name>A0A0A9Y3H0_LYGHE</name>